<dbReference type="CDD" id="cd07724">
    <property type="entry name" value="POD-like_MBL-fold"/>
    <property type="match status" value="1"/>
</dbReference>
<dbReference type="InterPro" id="IPR044528">
    <property type="entry name" value="POD-like_MBL-fold"/>
</dbReference>
<dbReference type="RefSeq" id="WP_313833269.1">
    <property type="nucleotide sequence ID" value="NZ_JAQOUE010000001.1"/>
</dbReference>
<feature type="domain" description="Rhodanese" evidence="2">
    <location>
        <begin position="376"/>
        <end position="464"/>
    </location>
</feature>
<feature type="domain" description="Rhodanese" evidence="2">
    <location>
        <begin position="271"/>
        <end position="361"/>
    </location>
</feature>
<dbReference type="Proteomes" id="UP001250932">
    <property type="component" value="Unassembled WGS sequence"/>
</dbReference>
<dbReference type="SMART" id="SM00450">
    <property type="entry name" value="RHOD"/>
    <property type="match status" value="2"/>
</dbReference>
<dbReference type="EMBL" id="JAQOUE010000001">
    <property type="protein sequence ID" value="MDT7042811.1"/>
    <property type="molecule type" value="Genomic_DNA"/>
</dbReference>
<dbReference type="PROSITE" id="PS50206">
    <property type="entry name" value="RHODANESE_3"/>
    <property type="match status" value="2"/>
</dbReference>
<evidence type="ECO:0000313" key="3">
    <source>
        <dbReference type="EMBL" id="MDT7042811.1"/>
    </source>
</evidence>
<dbReference type="SMART" id="SM00849">
    <property type="entry name" value="Lactamase_B"/>
    <property type="match status" value="1"/>
</dbReference>
<dbReference type="InterPro" id="IPR001279">
    <property type="entry name" value="Metallo-B-lactamas"/>
</dbReference>
<dbReference type="InterPro" id="IPR036866">
    <property type="entry name" value="RibonucZ/Hydroxyglut_hydro"/>
</dbReference>
<dbReference type="PANTHER" id="PTHR43084:SF1">
    <property type="entry name" value="PERSULFIDE DIOXYGENASE ETHE1, MITOCHONDRIAL"/>
    <property type="match status" value="1"/>
</dbReference>
<accession>A0ABU3K8U3</accession>
<keyword evidence="1" id="KW-0479">Metal-binding</keyword>
<comment type="caution">
    <text evidence="3">The sequence shown here is derived from an EMBL/GenBank/DDBJ whole genome shotgun (WGS) entry which is preliminary data.</text>
</comment>
<dbReference type="CDD" id="cd00158">
    <property type="entry name" value="RHOD"/>
    <property type="match status" value="2"/>
</dbReference>
<dbReference type="InterPro" id="IPR036873">
    <property type="entry name" value="Rhodanese-like_dom_sf"/>
</dbReference>
<dbReference type="InterPro" id="IPR051682">
    <property type="entry name" value="Mito_Persulfide_Diox"/>
</dbReference>
<dbReference type="PANTHER" id="PTHR43084">
    <property type="entry name" value="PERSULFIDE DIOXYGENASE ETHE1"/>
    <property type="match status" value="1"/>
</dbReference>
<name>A0ABU3K8U3_9BACT</name>
<organism evidence="3 4">
    <name type="scientific">Candidatus Nitronereus thalassa</name>
    <dbReference type="NCBI Taxonomy" id="3020898"/>
    <lineage>
        <taxon>Bacteria</taxon>
        <taxon>Pseudomonadati</taxon>
        <taxon>Nitrospirota</taxon>
        <taxon>Nitrospiria</taxon>
        <taxon>Nitrospirales</taxon>
        <taxon>Nitrospiraceae</taxon>
        <taxon>Candidatus Nitronereus</taxon>
    </lineage>
</organism>
<gene>
    <name evidence="3" type="ORF">PPG34_10645</name>
</gene>
<reference evidence="3 4" key="1">
    <citation type="journal article" date="2023" name="ISME J.">
        <title>Cultivation and genomic characterization of novel and ubiquitous marine nitrite-oxidizing bacteria from the Nitrospirales.</title>
        <authorList>
            <person name="Mueller A.J."/>
            <person name="Daebeler A."/>
            <person name="Herbold C.W."/>
            <person name="Kirkegaard R.H."/>
            <person name="Daims H."/>
        </authorList>
    </citation>
    <scope>NUCLEOTIDE SEQUENCE [LARGE SCALE GENOMIC DNA]</scope>
    <source>
        <strain evidence="3 4">EB</strain>
    </source>
</reference>
<evidence type="ECO:0000259" key="2">
    <source>
        <dbReference type="PROSITE" id="PS50206"/>
    </source>
</evidence>
<dbReference type="SUPFAM" id="SSF52821">
    <property type="entry name" value="Rhodanese/Cell cycle control phosphatase"/>
    <property type="match status" value="2"/>
</dbReference>
<keyword evidence="4" id="KW-1185">Reference proteome</keyword>
<evidence type="ECO:0000313" key="4">
    <source>
        <dbReference type="Proteomes" id="UP001250932"/>
    </source>
</evidence>
<dbReference type="Gene3D" id="3.60.15.10">
    <property type="entry name" value="Ribonuclease Z/Hydroxyacylglutathione hydrolase-like"/>
    <property type="match status" value="1"/>
</dbReference>
<evidence type="ECO:0000256" key="1">
    <source>
        <dbReference type="ARBA" id="ARBA00022723"/>
    </source>
</evidence>
<dbReference type="InterPro" id="IPR001763">
    <property type="entry name" value="Rhodanese-like_dom"/>
</dbReference>
<dbReference type="SUPFAM" id="SSF56281">
    <property type="entry name" value="Metallo-hydrolase/oxidoreductase"/>
    <property type="match status" value="1"/>
</dbReference>
<proteinExistence type="predicted"/>
<protein>
    <submittedName>
        <fullName evidence="3">MBL fold metallo-hydrolase</fullName>
    </submittedName>
</protein>
<sequence>MIFKQFYLPVLSHASYFIGDEGSRMALVVDPQRDITQYVEEAKKYKLRIVNVFLTHFHADFVAGHLELHQQTEAQICLGAQAQAGYPFQAFPDGKSLTYGDLRVQVLETPGHTPESISLLVFDLHQSSDRPYAILTGDALLNGDVGRPDLLEFQGYNSRTLAENLYDSLHEKILPLPDDTLVYPTHGPGTFCAKIRHHELFSTLGVQKHTNPALQPMEKESFCDRLTTNQPDPPSYFRYDAAVNARNRSCLDKVINNALNPLPLDQVLRWKTSRANLLDIRDAEEFAKEHMLDCLNIGLNGKFEFWVGTLLHPESPIVLIAEPGQARQAVLRLARIGFDHVVGYLKGGALALAATPELIHSVQHMTVEDLDAHLLSENPPYIVDVRSKEEWEERRIDHSHNIPLNHLQDRLQEIPTDREVVVHCSDGYRSSIAVSLLHRHDVCHVRHVLGGFEAWEHMVMNSSGTLADVSRQIGGR</sequence>
<dbReference type="Gene3D" id="3.40.250.10">
    <property type="entry name" value="Rhodanese-like domain"/>
    <property type="match status" value="2"/>
</dbReference>
<dbReference type="Pfam" id="PF00581">
    <property type="entry name" value="Rhodanese"/>
    <property type="match status" value="2"/>
</dbReference>